<dbReference type="Proteomes" id="UP000191110">
    <property type="component" value="Unassembled WGS sequence"/>
</dbReference>
<feature type="domain" description="STAS" evidence="2">
    <location>
        <begin position="78"/>
        <end position="163"/>
    </location>
</feature>
<feature type="region of interest" description="Disordered" evidence="1">
    <location>
        <begin position="29"/>
        <end position="74"/>
    </location>
</feature>
<name>A0A1T2L0H0_9GAMM</name>
<protein>
    <recommendedName>
        <fullName evidence="2">STAS domain-containing protein</fullName>
    </recommendedName>
</protein>
<evidence type="ECO:0000256" key="1">
    <source>
        <dbReference type="SAM" id="MobiDB-lite"/>
    </source>
</evidence>
<sequence length="163" mass="17798">MIDDEQDMVGFDPLAWLKEDDEEIIEVDVSGEPATDEQAVVDNDSSSDEILEEAPQSEKDAATSAEEVPAATEERDDMIDLGDNLHISGVAELHERLKKAIAEGDVILDASRVEAADGAALQLLCGLMQEAAKRELKVEWRGVPDTLRESAQLLGIDQEIWPS</sequence>
<organism evidence="3 4">
    <name type="scientific">Solemya pervernicosa gill symbiont</name>
    <dbReference type="NCBI Taxonomy" id="642797"/>
    <lineage>
        <taxon>Bacteria</taxon>
        <taxon>Pseudomonadati</taxon>
        <taxon>Pseudomonadota</taxon>
        <taxon>Gammaproteobacteria</taxon>
        <taxon>sulfur-oxidizing symbionts</taxon>
    </lineage>
</organism>
<dbReference type="SUPFAM" id="SSF52091">
    <property type="entry name" value="SpoIIaa-like"/>
    <property type="match status" value="1"/>
</dbReference>
<reference evidence="3 4" key="1">
    <citation type="submission" date="2016-11" db="EMBL/GenBank/DDBJ databases">
        <title>Mixed transmission modes and dynamic genome evolution in an obligate animal-bacterial symbiosis.</title>
        <authorList>
            <person name="Russell S.L."/>
            <person name="Corbett-Detig R.B."/>
            <person name="Cavanaugh C.M."/>
        </authorList>
    </citation>
    <scope>NUCLEOTIDE SEQUENCE [LARGE SCALE GENOMIC DNA]</scope>
    <source>
        <strain evidence="3">Sveles-Q1</strain>
    </source>
</reference>
<accession>A0A1T2L0H0</accession>
<evidence type="ECO:0000313" key="4">
    <source>
        <dbReference type="Proteomes" id="UP000191110"/>
    </source>
</evidence>
<dbReference type="PANTHER" id="PTHR35849:SF2">
    <property type="entry name" value="BLR2341 PROTEIN"/>
    <property type="match status" value="1"/>
</dbReference>
<dbReference type="InterPro" id="IPR058548">
    <property type="entry name" value="MlaB-like_STAS"/>
</dbReference>
<dbReference type="Gene3D" id="3.30.750.24">
    <property type="entry name" value="STAS domain"/>
    <property type="match status" value="1"/>
</dbReference>
<gene>
    <name evidence="3" type="ORF">BOW53_15040</name>
</gene>
<dbReference type="RefSeq" id="WP_078484908.1">
    <property type="nucleotide sequence ID" value="NZ_MPRL01000081.1"/>
</dbReference>
<evidence type="ECO:0000313" key="3">
    <source>
        <dbReference type="EMBL" id="OOZ38572.1"/>
    </source>
</evidence>
<dbReference type="EMBL" id="MPRL01000081">
    <property type="protein sequence ID" value="OOZ38572.1"/>
    <property type="molecule type" value="Genomic_DNA"/>
</dbReference>
<dbReference type="OrthoDB" id="5573526at2"/>
<dbReference type="PROSITE" id="PS50801">
    <property type="entry name" value="STAS"/>
    <property type="match status" value="1"/>
</dbReference>
<dbReference type="InterPro" id="IPR052746">
    <property type="entry name" value="MlaB_ABC_Transporter"/>
</dbReference>
<dbReference type="InterPro" id="IPR002645">
    <property type="entry name" value="STAS_dom"/>
</dbReference>
<dbReference type="PANTHER" id="PTHR35849">
    <property type="entry name" value="BLR2341 PROTEIN"/>
    <property type="match status" value="1"/>
</dbReference>
<proteinExistence type="predicted"/>
<dbReference type="Pfam" id="PF13466">
    <property type="entry name" value="STAS_2"/>
    <property type="match status" value="1"/>
</dbReference>
<dbReference type="AlphaFoldDB" id="A0A1T2L0H0"/>
<dbReference type="InterPro" id="IPR036513">
    <property type="entry name" value="STAS_dom_sf"/>
</dbReference>
<evidence type="ECO:0000259" key="2">
    <source>
        <dbReference type="PROSITE" id="PS50801"/>
    </source>
</evidence>
<keyword evidence="4" id="KW-1185">Reference proteome</keyword>
<comment type="caution">
    <text evidence="3">The sequence shown here is derived from an EMBL/GenBank/DDBJ whole genome shotgun (WGS) entry which is preliminary data.</text>
</comment>